<proteinExistence type="predicted"/>
<reference evidence="2" key="1">
    <citation type="submission" date="2020-11" db="EMBL/GenBank/DDBJ databases">
        <authorList>
            <person name="Tran Van P."/>
        </authorList>
    </citation>
    <scope>NUCLEOTIDE SEQUENCE</scope>
</reference>
<dbReference type="AlphaFoldDB" id="A0A7R9JBE8"/>
<accession>A0A7R9JBE8</accession>
<feature type="region of interest" description="Disordered" evidence="1">
    <location>
        <begin position="24"/>
        <end position="43"/>
    </location>
</feature>
<feature type="region of interest" description="Disordered" evidence="1">
    <location>
        <begin position="119"/>
        <end position="139"/>
    </location>
</feature>
<feature type="compositionally biased region" description="Basic and acidic residues" evidence="1">
    <location>
        <begin position="28"/>
        <end position="41"/>
    </location>
</feature>
<protein>
    <submittedName>
        <fullName evidence="2">(California timema) hypothetical protein</fullName>
    </submittedName>
</protein>
<gene>
    <name evidence="2" type="ORF">TCMB3V08_LOCUS8796</name>
</gene>
<dbReference type="EMBL" id="OE183998">
    <property type="protein sequence ID" value="CAD7576224.1"/>
    <property type="molecule type" value="Genomic_DNA"/>
</dbReference>
<organism evidence="2">
    <name type="scientific">Timema californicum</name>
    <name type="common">California timema</name>
    <name type="synonym">Walking stick</name>
    <dbReference type="NCBI Taxonomy" id="61474"/>
    <lineage>
        <taxon>Eukaryota</taxon>
        <taxon>Metazoa</taxon>
        <taxon>Ecdysozoa</taxon>
        <taxon>Arthropoda</taxon>
        <taxon>Hexapoda</taxon>
        <taxon>Insecta</taxon>
        <taxon>Pterygota</taxon>
        <taxon>Neoptera</taxon>
        <taxon>Polyneoptera</taxon>
        <taxon>Phasmatodea</taxon>
        <taxon>Timematodea</taxon>
        <taxon>Timematoidea</taxon>
        <taxon>Timematidae</taxon>
        <taxon>Timema</taxon>
    </lineage>
</organism>
<sequence>MLPFIQKFFKGFLDRRIGNSGSNYITKNSEEAGREDADRRPQGRQTLTVRFDLEYVVINGKKRINRPERSRLWPFSFNKKDRNRRTVRFLDLAKIERKHRELKRDTVSSSVKITTKTGKDQTVSFPPSGAESYQEEHSRRGVACQTGESVILVAKRRLAKKCGDAPTIREKPLPVHTTEIRTSISPSSAVELNTTSALANYATEALNIEEDYPRRCGEAKNQIFMASWYLCRSRSLTHKERPMKLLAITSIFNTLIPLDEVDAKQLIVGMSVKNNFTPYAQLEKG</sequence>
<evidence type="ECO:0000313" key="2">
    <source>
        <dbReference type="EMBL" id="CAD7576224.1"/>
    </source>
</evidence>
<name>A0A7R9JBE8_TIMCA</name>
<evidence type="ECO:0000256" key="1">
    <source>
        <dbReference type="SAM" id="MobiDB-lite"/>
    </source>
</evidence>